<evidence type="ECO:0000313" key="2">
    <source>
        <dbReference type="Proteomes" id="UP000001542"/>
    </source>
</evidence>
<evidence type="ECO:0000313" key="1">
    <source>
        <dbReference type="EMBL" id="EAX97850.1"/>
    </source>
</evidence>
<keyword evidence="2" id="KW-1185">Reference proteome</keyword>
<reference evidence="1" key="1">
    <citation type="submission" date="2006-10" db="EMBL/GenBank/DDBJ databases">
        <authorList>
            <person name="Amadeo P."/>
            <person name="Zhao Q."/>
            <person name="Wortman J."/>
            <person name="Fraser-Liggett C."/>
            <person name="Carlton J."/>
        </authorList>
    </citation>
    <scope>NUCLEOTIDE SEQUENCE</scope>
    <source>
        <strain evidence="1">G3</strain>
    </source>
</reference>
<dbReference type="OrthoDB" id="10654842at2759"/>
<name>A2FB69_TRIV3</name>
<accession>A2FB69</accession>
<gene>
    <name evidence="1" type="ORF">TVAG_435970</name>
</gene>
<dbReference type="Proteomes" id="UP000001542">
    <property type="component" value="Unassembled WGS sequence"/>
</dbReference>
<dbReference type="VEuPathDB" id="TrichDB:TVAG_435970"/>
<dbReference type="EMBL" id="DS113698">
    <property type="protein sequence ID" value="EAX97850.1"/>
    <property type="molecule type" value="Genomic_DNA"/>
</dbReference>
<dbReference type="VEuPathDB" id="TrichDB:TVAGG3_0057970"/>
<reference evidence="1" key="2">
    <citation type="journal article" date="2007" name="Science">
        <title>Draft genome sequence of the sexually transmitted pathogen Trichomonas vaginalis.</title>
        <authorList>
            <person name="Carlton J.M."/>
            <person name="Hirt R.P."/>
            <person name="Silva J.C."/>
            <person name="Delcher A.L."/>
            <person name="Schatz M."/>
            <person name="Zhao Q."/>
            <person name="Wortman J.R."/>
            <person name="Bidwell S.L."/>
            <person name="Alsmark U.C.M."/>
            <person name="Besteiro S."/>
            <person name="Sicheritz-Ponten T."/>
            <person name="Noel C.J."/>
            <person name="Dacks J.B."/>
            <person name="Foster P.G."/>
            <person name="Simillion C."/>
            <person name="Van de Peer Y."/>
            <person name="Miranda-Saavedra D."/>
            <person name="Barton G.J."/>
            <person name="Westrop G.D."/>
            <person name="Mueller S."/>
            <person name="Dessi D."/>
            <person name="Fiori P.L."/>
            <person name="Ren Q."/>
            <person name="Paulsen I."/>
            <person name="Zhang H."/>
            <person name="Bastida-Corcuera F.D."/>
            <person name="Simoes-Barbosa A."/>
            <person name="Brown M.T."/>
            <person name="Hayes R.D."/>
            <person name="Mukherjee M."/>
            <person name="Okumura C.Y."/>
            <person name="Schneider R."/>
            <person name="Smith A.J."/>
            <person name="Vanacova S."/>
            <person name="Villalvazo M."/>
            <person name="Haas B.J."/>
            <person name="Pertea M."/>
            <person name="Feldblyum T.V."/>
            <person name="Utterback T.R."/>
            <person name="Shu C.L."/>
            <person name="Osoegawa K."/>
            <person name="de Jong P.J."/>
            <person name="Hrdy I."/>
            <person name="Horvathova L."/>
            <person name="Zubacova Z."/>
            <person name="Dolezal P."/>
            <person name="Malik S.B."/>
            <person name="Logsdon J.M. Jr."/>
            <person name="Henze K."/>
            <person name="Gupta A."/>
            <person name="Wang C.C."/>
            <person name="Dunne R.L."/>
            <person name="Upcroft J.A."/>
            <person name="Upcroft P."/>
            <person name="White O."/>
            <person name="Salzberg S.L."/>
            <person name="Tang P."/>
            <person name="Chiu C.-H."/>
            <person name="Lee Y.-S."/>
            <person name="Embley T.M."/>
            <person name="Coombs G.H."/>
            <person name="Mottram J.C."/>
            <person name="Tachezy J."/>
            <person name="Fraser-Liggett C.M."/>
            <person name="Johnson P.J."/>
        </authorList>
    </citation>
    <scope>NUCLEOTIDE SEQUENCE [LARGE SCALE GENOMIC DNA]</scope>
    <source>
        <strain evidence="1">G3</strain>
    </source>
</reference>
<sequence>MQVLSGYSSIQMREEIDAKDFKVYDKKANQIHGIPESIIAAEILTISAMNGKFDKTGVWQGIATRPFAEGIRLTQGEYFAHMNSMAEKVNENDSVDTLITKVKENTDEQVQKGAHWAFRKTMKDSHFEGTAIKGTPPVFFHIGEFKVGGPIKDFLFYSIGSLDQGPSLDIVTYNVKKSTSNIYYLTHTHVPSYFSFRESKTWIESVKYASTRINPSMKIKDAIAELVDLQKNIMKKYDLVEKVFTF</sequence>
<dbReference type="RefSeq" id="XP_001310780.1">
    <property type="nucleotide sequence ID" value="XM_001310779.1"/>
</dbReference>
<proteinExistence type="predicted"/>
<dbReference type="InParanoid" id="A2FB69"/>
<protein>
    <submittedName>
        <fullName evidence="1">Uncharacterized protein</fullName>
    </submittedName>
</protein>
<dbReference type="KEGG" id="tva:4755638"/>
<dbReference type="AlphaFoldDB" id="A2FB69"/>
<organism evidence="1 2">
    <name type="scientific">Trichomonas vaginalis (strain ATCC PRA-98 / G3)</name>
    <dbReference type="NCBI Taxonomy" id="412133"/>
    <lineage>
        <taxon>Eukaryota</taxon>
        <taxon>Metamonada</taxon>
        <taxon>Parabasalia</taxon>
        <taxon>Trichomonadida</taxon>
        <taxon>Trichomonadidae</taxon>
        <taxon>Trichomonas</taxon>
    </lineage>
</organism>